<keyword evidence="14" id="KW-1185">Reference proteome</keyword>
<evidence type="ECO:0000256" key="6">
    <source>
        <dbReference type="ARBA" id="ARBA00022989"/>
    </source>
</evidence>
<feature type="transmembrane region" description="Helical" evidence="9">
    <location>
        <begin position="370"/>
        <end position="393"/>
    </location>
</feature>
<dbReference type="FunFam" id="1.20.1640.10:FF:000004">
    <property type="entry name" value="Protein translocase subunit SecD"/>
    <property type="match status" value="1"/>
</dbReference>
<evidence type="ECO:0000256" key="8">
    <source>
        <dbReference type="ARBA" id="ARBA00023136"/>
    </source>
</evidence>
<feature type="transmembrane region" description="Helical" evidence="9">
    <location>
        <begin position="243"/>
        <end position="261"/>
    </location>
</feature>
<keyword evidence="3 9" id="KW-1003">Cell membrane</keyword>
<evidence type="ECO:0000256" key="5">
    <source>
        <dbReference type="ARBA" id="ARBA00022927"/>
    </source>
</evidence>
<dbReference type="AlphaFoldDB" id="A0A1I6R227"/>
<dbReference type="Gene3D" id="3.30.70.3220">
    <property type="match status" value="1"/>
</dbReference>
<protein>
    <recommendedName>
        <fullName evidence="9">Protein translocase subunit SecD</fullName>
    </recommendedName>
</protein>
<dbReference type="HAMAP" id="MF_01463_B">
    <property type="entry name" value="SecD_B"/>
    <property type="match status" value="1"/>
</dbReference>
<keyword evidence="5 9" id="KW-0653">Protein transport</keyword>
<keyword evidence="4 9" id="KW-0812">Transmembrane</keyword>
<reference evidence="14" key="1">
    <citation type="submission" date="2016-10" db="EMBL/GenBank/DDBJ databases">
        <authorList>
            <person name="Varghese N."/>
            <person name="Submissions S."/>
        </authorList>
    </citation>
    <scope>NUCLEOTIDE SEQUENCE [LARGE SCALE GENOMIC DNA]</scope>
    <source>
        <strain evidence="14">DSM 45789</strain>
    </source>
</reference>
<dbReference type="GO" id="GO:0065002">
    <property type="term" value="P:intracellular protein transmembrane transport"/>
    <property type="evidence" value="ECO:0007669"/>
    <property type="project" value="UniProtKB-UniRule"/>
</dbReference>
<dbReference type="Pfam" id="PF21760">
    <property type="entry name" value="SecD_1st"/>
    <property type="match status" value="1"/>
</dbReference>
<feature type="transmembrane region" description="Helical" evidence="9">
    <location>
        <begin position="292"/>
        <end position="316"/>
    </location>
</feature>
<dbReference type="PANTHER" id="PTHR30081">
    <property type="entry name" value="PROTEIN-EXPORT MEMBRANE PROTEIN SEC"/>
    <property type="match status" value="1"/>
</dbReference>
<dbReference type="EMBL" id="FPAA01000004">
    <property type="protein sequence ID" value="SFS58732.1"/>
    <property type="molecule type" value="Genomic_DNA"/>
</dbReference>
<evidence type="ECO:0000256" key="3">
    <source>
        <dbReference type="ARBA" id="ARBA00022475"/>
    </source>
</evidence>
<dbReference type="InterPro" id="IPR022813">
    <property type="entry name" value="SecD/SecF_arch_bac"/>
</dbReference>
<dbReference type="InterPro" id="IPR005791">
    <property type="entry name" value="SecD"/>
</dbReference>
<keyword evidence="8 9" id="KW-0472">Membrane</keyword>
<dbReference type="NCBIfam" id="TIGR01129">
    <property type="entry name" value="secD"/>
    <property type="match status" value="1"/>
</dbReference>
<comment type="function">
    <text evidence="9">Part of the Sec protein translocase complex. Interacts with the SecYEG preprotein conducting channel. SecDF uses the proton motive force (PMF) to complete protein translocation after the ATP-dependent function of SecA.</text>
</comment>
<keyword evidence="2 9" id="KW-0813">Transport</keyword>
<feature type="domain" description="Protein export membrane protein SecD/SecF C-terminal" evidence="10">
    <location>
        <begin position="222"/>
        <end position="391"/>
    </location>
</feature>
<feature type="domain" description="Protein translocase subunit SecDF P1" evidence="11">
    <location>
        <begin position="65"/>
        <end position="120"/>
    </location>
</feature>
<sequence>MRVRKGKVVIFSLCIVAILAIIGSTTKWVTDNLTLGLDLRGGFEVLYKAAPLEKGQKITPSILSDTADALNKRINSIGVTEPEITVEGTDRLRISLAGVKDPDQARKLLGKPAVLEFRDPSGKKVLLKGSDLVQGAAKQDYNSQTNEPVVSVKFKDAKNYADLTGKYVGKQMPIYLDGKELSSPVIQSRIPNGEAMISGNFTVEKAQELADLLNAGSLPVKLTQLSSNAVDASLGQDSLHKSLFAGLYAIGFIFLFVIGYYRLPGVIAVITLISYSYLVLLLFSLLDVTLTLPGIAAYILGIGMAVDANIIMYERIKDELRSGKSIPISTKSGSKSSFITIFDAHVTTIIASAVMFYFGTSGVRGFSVSLLVGIFVSFLTAVALSRILLTLLVRSNLLHKKHSWFGVKEDEISEL</sequence>
<comment type="caution">
    <text evidence="9">Lacks conserved residue(s) required for the propagation of feature annotation.</text>
</comment>
<dbReference type="Pfam" id="PF22599">
    <property type="entry name" value="SecDF_P1_head"/>
    <property type="match status" value="1"/>
</dbReference>
<organism evidence="13 14">
    <name type="scientific">Marininema halotolerans</name>
    <dbReference type="NCBI Taxonomy" id="1155944"/>
    <lineage>
        <taxon>Bacteria</taxon>
        <taxon>Bacillati</taxon>
        <taxon>Bacillota</taxon>
        <taxon>Bacilli</taxon>
        <taxon>Bacillales</taxon>
        <taxon>Thermoactinomycetaceae</taxon>
        <taxon>Marininema</taxon>
    </lineage>
</organism>
<evidence type="ECO:0000256" key="4">
    <source>
        <dbReference type="ARBA" id="ARBA00022692"/>
    </source>
</evidence>
<comment type="similarity">
    <text evidence="9">Belongs to the SecD/SecF family. SecD subfamily.</text>
</comment>
<keyword evidence="7 9" id="KW-0811">Translocation</keyword>
<dbReference type="InterPro" id="IPR054384">
    <property type="entry name" value="SecDF_P1_head"/>
</dbReference>
<evidence type="ECO:0000259" key="12">
    <source>
        <dbReference type="Pfam" id="PF22599"/>
    </source>
</evidence>
<dbReference type="Proteomes" id="UP000198660">
    <property type="component" value="Unassembled WGS sequence"/>
</dbReference>
<dbReference type="GO" id="GO:0043952">
    <property type="term" value="P:protein transport by the Sec complex"/>
    <property type="evidence" value="ECO:0007669"/>
    <property type="project" value="UniProtKB-UniRule"/>
</dbReference>
<dbReference type="SUPFAM" id="SSF82866">
    <property type="entry name" value="Multidrug efflux transporter AcrB transmembrane domain"/>
    <property type="match status" value="1"/>
</dbReference>
<dbReference type="PRINTS" id="PR00702">
    <property type="entry name" value="ACRIFLAVINRP"/>
</dbReference>
<evidence type="ECO:0000256" key="7">
    <source>
        <dbReference type="ARBA" id="ARBA00023010"/>
    </source>
</evidence>
<name>A0A1I6R227_9BACL</name>
<evidence type="ECO:0000259" key="11">
    <source>
        <dbReference type="Pfam" id="PF21760"/>
    </source>
</evidence>
<evidence type="ECO:0000256" key="2">
    <source>
        <dbReference type="ARBA" id="ARBA00022448"/>
    </source>
</evidence>
<evidence type="ECO:0000313" key="14">
    <source>
        <dbReference type="Proteomes" id="UP000198660"/>
    </source>
</evidence>
<proteinExistence type="inferred from homology"/>
<dbReference type="Gene3D" id="1.20.1640.10">
    <property type="entry name" value="Multidrug efflux transporter AcrB transmembrane domain"/>
    <property type="match status" value="1"/>
</dbReference>
<dbReference type="InterPro" id="IPR048634">
    <property type="entry name" value="SecD_SecF_C"/>
</dbReference>
<evidence type="ECO:0000313" key="13">
    <source>
        <dbReference type="EMBL" id="SFS58732.1"/>
    </source>
</evidence>
<dbReference type="InterPro" id="IPR048631">
    <property type="entry name" value="SecD_1st"/>
</dbReference>
<keyword evidence="6 9" id="KW-1133">Transmembrane helix</keyword>
<dbReference type="GO" id="GO:0015450">
    <property type="term" value="F:protein-transporting ATPase activity"/>
    <property type="evidence" value="ECO:0007669"/>
    <property type="project" value="InterPro"/>
</dbReference>
<dbReference type="InterPro" id="IPR001036">
    <property type="entry name" value="Acrflvin-R"/>
</dbReference>
<evidence type="ECO:0000259" key="10">
    <source>
        <dbReference type="Pfam" id="PF02355"/>
    </source>
</evidence>
<comment type="subcellular location">
    <subcellularLocation>
        <location evidence="1 9">Cell membrane</location>
        <topology evidence="1 9">Multi-pass membrane protein</topology>
    </subcellularLocation>
</comment>
<gene>
    <name evidence="9" type="primary">secD</name>
    <name evidence="13" type="ORF">SAMN05444972_10439</name>
</gene>
<feature type="transmembrane region" description="Helical" evidence="9">
    <location>
        <begin position="266"/>
        <end position="286"/>
    </location>
</feature>
<comment type="subunit">
    <text evidence="9">Forms a complex with SecF. Part of the essential Sec protein translocation apparatus which comprises SecA, SecYEG and auxiliary proteins SecDF. Other proteins may also be involved.</text>
</comment>
<dbReference type="NCBIfam" id="TIGR00916">
    <property type="entry name" value="2A0604s01"/>
    <property type="match status" value="1"/>
</dbReference>
<dbReference type="GO" id="GO:0006605">
    <property type="term" value="P:protein targeting"/>
    <property type="evidence" value="ECO:0007669"/>
    <property type="project" value="UniProtKB-UniRule"/>
</dbReference>
<dbReference type="InterPro" id="IPR055344">
    <property type="entry name" value="SecD_SecF_C_bact"/>
</dbReference>
<evidence type="ECO:0000256" key="1">
    <source>
        <dbReference type="ARBA" id="ARBA00004651"/>
    </source>
</evidence>
<evidence type="ECO:0000256" key="9">
    <source>
        <dbReference type="HAMAP-Rule" id="MF_01463"/>
    </source>
</evidence>
<dbReference type="GO" id="GO:0005886">
    <property type="term" value="C:plasma membrane"/>
    <property type="evidence" value="ECO:0007669"/>
    <property type="project" value="UniProtKB-SubCell"/>
</dbReference>
<dbReference type="PANTHER" id="PTHR30081:SF1">
    <property type="entry name" value="PROTEIN TRANSLOCASE SUBUNIT SECD"/>
    <property type="match status" value="1"/>
</dbReference>
<feature type="domain" description="SecDF P1 head subdomain" evidence="12">
    <location>
        <begin position="123"/>
        <end position="220"/>
    </location>
</feature>
<feature type="transmembrane region" description="Helical" evidence="9">
    <location>
        <begin position="337"/>
        <end position="358"/>
    </location>
</feature>
<dbReference type="Pfam" id="PF02355">
    <property type="entry name" value="SecD_SecF_C"/>
    <property type="match status" value="1"/>
</dbReference>
<accession>A0A1I6R227</accession>